<dbReference type="InterPro" id="IPR000825">
    <property type="entry name" value="SUF_FeS_clus_asmbl_SufBD_core"/>
</dbReference>
<organism evidence="4 5">
    <name type="scientific">Oecophyllibacter saccharovorans</name>
    <dbReference type="NCBI Taxonomy" id="2558360"/>
    <lineage>
        <taxon>Bacteria</taxon>
        <taxon>Pseudomonadati</taxon>
        <taxon>Pseudomonadota</taxon>
        <taxon>Alphaproteobacteria</taxon>
        <taxon>Acetobacterales</taxon>
        <taxon>Acetobacteraceae</taxon>
        <taxon>Oecophyllibacter</taxon>
    </lineage>
</organism>
<feature type="domain" description="SUF system FeS cluster assembly SufBD core" evidence="2">
    <location>
        <begin position="226"/>
        <end position="468"/>
    </location>
</feature>
<evidence type="ECO:0000259" key="2">
    <source>
        <dbReference type="Pfam" id="PF01458"/>
    </source>
</evidence>
<dbReference type="SUPFAM" id="SSF101960">
    <property type="entry name" value="Stabilizer of iron transporter SufD"/>
    <property type="match status" value="1"/>
</dbReference>
<dbReference type="EMBL" id="SORZ01000001">
    <property type="protein sequence ID" value="TPW35769.1"/>
    <property type="molecule type" value="Genomic_DNA"/>
</dbReference>
<dbReference type="PANTHER" id="PTHR30508:SF1">
    <property type="entry name" value="UPF0051 PROTEIN ABCI8, CHLOROPLASTIC-RELATED"/>
    <property type="match status" value="1"/>
</dbReference>
<gene>
    <name evidence="4" type="primary">sufB</name>
    <name evidence="4" type="ORF">E3202_02165</name>
</gene>
<evidence type="ECO:0000313" key="4">
    <source>
        <dbReference type="EMBL" id="TPW35769.1"/>
    </source>
</evidence>
<evidence type="ECO:0000256" key="1">
    <source>
        <dbReference type="ARBA" id="ARBA00043967"/>
    </source>
</evidence>
<name>A0A506UR71_9PROT</name>
<dbReference type="NCBIfam" id="TIGR01980">
    <property type="entry name" value="sufB"/>
    <property type="match status" value="1"/>
</dbReference>
<dbReference type="InterPro" id="IPR037284">
    <property type="entry name" value="SUF_FeS_clus_asmbl_SufBD_sf"/>
</dbReference>
<dbReference type="InterPro" id="IPR045595">
    <property type="entry name" value="SufBD_N"/>
</dbReference>
<evidence type="ECO:0000259" key="3">
    <source>
        <dbReference type="Pfam" id="PF19295"/>
    </source>
</evidence>
<reference evidence="4 5" key="1">
    <citation type="submission" date="2019-03" db="EMBL/GenBank/DDBJ databases">
        <title>The complete genome sequence of Neokomagataea sp. Jb2 NBRC113641.</title>
        <authorList>
            <person name="Chua K.-O."/>
            <person name="Chan K.-G."/>
            <person name="See-Too W.-S."/>
        </authorList>
    </citation>
    <scope>NUCLEOTIDE SEQUENCE [LARGE SCALE GENOMIC DNA]</scope>
    <source>
        <strain evidence="4 5">Jb2</strain>
    </source>
</reference>
<sequence>MPAGSETRETVEKLANSNYEWGFETDIEMELAPKGLNEEIVRLISTRKGEPQWMLDWRLKAFETWKSKKEPHWADLHYPPIDYQDLHYFAQPKKKPGPKSLDEVDPELLRTYEKLGIPLHEREILAGVEGAGENRDERMPVAVDAVFDSVSVATTFKKTLAEAGVIFCPISEAIQKYPELVRKYLGSVVPVGDNYFSALNSAVFTDGSFVYVPKGVRCPMELSTYFRINARNTGQFERTLIIAEEGSYVSYLEGCTAPQRDENQLHAAVVELIAMKDATIKYSTVQNWYPGDEEGKGGIYNFVTKRGICKGERARISWTQVETGSAITWKYPSCILAGAGSVGEFYSVAVTNRRQQADTGTKMIHLAPDTRSTIIAKTISAGRSDSTYRGLVRMQPRARNGRNFTQCDSLLIGDQCGAHTVPYIESRNMTARIEHEATTSKISDDQLFYCQARGFSEEEAIGLIVNGFCREVLQELPMEFAVEAQKLLQVSLEGSVG</sequence>
<dbReference type="InterPro" id="IPR010231">
    <property type="entry name" value="SUF_FeS_clus_asmbl_SufB"/>
</dbReference>
<comment type="caution">
    <text evidence="4">The sequence shown here is derived from an EMBL/GenBank/DDBJ whole genome shotgun (WGS) entry which is preliminary data.</text>
</comment>
<proteinExistence type="inferred from homology"/>
<dbReference type="GO" id="GO:0016226">
    <property type="term" value="P:iron-sulfur cluster assembly"/>
    <property type="evidence" value="ECO:0007669"/>
    <property type="project" value="InterPro"/>
</dbReference>
<dbReference type="AlphaFoldDB" id="A0A506UR71"/>
<keyword evidence="5" id="KW-1185">Reference proteome</keyword>
<dbReference type="Pfam" id="PF01458">
    <property type="entry name" value="SUFBD_core"/>
    <property type="match status" value="1"/>
</dbReference>
<accession>A0A506UR71</accession>
<dbReference type="Pfam" id="PF19295">
    <property type="entry name" value="SufBD_N"/>
    <property type="match status" value="1"/>
</dbReference>
<dbReference type="RefSeq" id="WP_165600221.1">
    <property type="nucleotide sequence ID" value="NZ_SORZ01000001.1"/>
</dbReference>
<dbReference type="NCBIfam" id="NF008773">
    <property type="entry name" value="PRK11814.1"/>
    <property type="match status" value="1"/>
</dbReference>
<comment type="similarity">
    <text evidence="1">Belongs to the iron-sulfur cluster assembly SufBD family.</text>
</comment>
<dbReference type="Proteomes" id="UP000315037">
    <property type="component" value="Unassembled WGS sequence"/>
</dbReference>
<protein>
    <submittedName>
        <fullName evidence="4">Fe-S cluster assembly protein SufB</fullName>
    </submittedName>
</protein>
<dbReference type="InterPro" id="IPR055346">
    <property type="entry name" value="Fe-S_cluster_assembly_SufBD"/>
</dbReference>
<feature type="domain" description="SUF system FeS cluster assembly SufBD N-terminal" evidence="3">
    <location>
        <begin position="155"/>
        <end position="218"/>
    </location>
</feature>
<evidence type="ECO:0000313" key="5">
    <source>
        <dbReference type="Proteomes" id="UP000315037"/>
    </source>
</evidence>
<dbReference type="PANTHER" id="PTHR30508">
    <property type="entry name" value="FES CLUSTER ASSEMBLY PROTEIN SUF"/>
    <property type="match status" value="1"/>
</dbReference>